<protein>
    <submittedName>
        <fullName evidence="1">Uncharacterized protein</fullName>
    </submittedName>
</protein>
<dbReference type="AlphaFoldDB" id="G6YQE3"/>
<dbReference type="PATRIC" id="fig|1094979.3.peg.1019"/>
<evidence type="ECO:0000313" key="2">
    <source>
        <dbReference type="Proteomes" id="UP000003208"/>
    </source>
</evidence>
<organism evidence="1 2">
    <name type="scientific">Marinobacter manganoxydans MnI7-9</name>
    <dbReference type="NCBI Taxonomy" id="1094979"/>
    <lineage>
        <taxon>Bacteria</taxon>
        <taxon>Pseudomonadati</taxon>
        <taxon>Pseudomonadota</taxon>
        <taxon>Gammaproteobacteria</taxon>
        <taxon>Pseudomonadales</taxon>
        <taxon>Marinobacteraceae</taxon>
        <taxon>Marinobacter</taxon>
    </lineage>
</organism>
<dbReference type="EMBL" id="AGTR01000016">
    <property type="protein sequence ID" value="EHJ05695.1"/>
    <property type="molecule type" value="Genomic_DNA"/>
</dbReference>
<proteinExistence type="predicted"/>
<dbReference type="Proteomes" id="UP000003208">
    <property type="component" value="Unassembled WGS sequence"/>
</dbReference>
<keyword evidence="2" id="KW-1185">Reference proteome</keyword>
<sequence length="44" mass="4816">MNASTKADLRRAGVKKCGCNNFENGNPLLWPGYIFDAAEEGRSN</sequence>
<accession>G6YQE3</accession>
<gene>
    <name evidence="1" type="ORF">KYE_05291</name>
</gene>
<evidence type="ECO:0000313" key="1">
    <source>
        <dbReference type="EMBL" id="EHJ05695.1"/>
    </source>
</evidence>
<name>G6YQE3_9GAMM</name>
<reference evidence="1 2" key="1">
    <citation type="journal article" date="2012" name="J. Bacteriol.">
        <title>Genome sequence of deep-sea manganese-oxidizing bacterium Marinobacter manganoxydans MnI7-9.</title>
        <authorList>
            <person name="Wang H."/>
            <person name="Li H."/>
            <person name="Shao Z."/>
            <person name="Liao S."/>
            <person name="Johnstone L."/>
            <person name="Rensing C."/>
            <person name="Wang G."/>
        </authorList>
    </citation>
    <scope>NUCLEOTIDE SEQUENCE [LARGE SCALE GENOMIC DNA]</scope>
    <source>
        <strain evidence="1 2">MnI7-9</strain>
    </source>
</reference>